<dbReference type="InterPro" id="IPR036097">
    <property type="entry name" value="HisK_dim/P_sf"/>
</dbReference>
<dbReference type="InterPro" id="IPR003661">
    <property type="entry name" value="HisK_dim/P_dom"/>
</dbReference>
<dbReference type="PANTHER" id="PTHR45436">
    <property type="entry name" value="SENSOR HISTIDINE KINASE YKOH"/>
    <property type="match status" value="1"/>
</dbReference>
<dbReference type="InterPro" id="IPR005467">
    <property type="entry name" value="His_kinase_dom"/>
</dbReference>
<protein>
    <recommendedName>
        <fullName evidence="3">histidine kinase</fullName>
        <ecNumber evidence="3">2.7.13.3</ecNumber>
    </recommendedName>
</protein>
<evidence type="ECO:0000256" key="5">
    <source>
        <dbReference type="ARBA" id="ARBA00022679"/>
    </source>
</evidence>
<comment type="subcellular location">
    <subcellularLocation>
        <location evidence="2">Cell membrane</location>
    </subcellularLocation>
</comment>
<evidence type="ECO:0000256" key="6">
    <source>
        <dbReference type="ARBA" id="ARBA00022692"/>
    </source>
</evidence>
<reference evidence="17" key="3">
    <citation type="submission" date="2019-12" db="EMBL/GenBank/DDBJ databases">
        <title>Complete and draft genome sequences of new strains and members of some known species of the genus Rathayibacter isolated from plants.</title>
        <authorList>
            <person name="Tarlachkov S.V."/>
            <person name="Starodumova I.P."/>
            <person name="Dorofeeva L.V."/>
            <person name="Prisyazhnaya N.V."/>
            <person name="Leyn S."/>
            <person name="Zlamal J."/>
            <person name="Elan M."/>
            <person name="Osterman A.L."/>
            <person name="Nadler S."/>
            <person name="Subbotin S.A."/>
            <person name="Evtushenko L.I."/>
        </authorList>
    </citation>
    <scope>NUCLEOTIDE SEQUENCE [LARGE SCALE GENOMIC DNA]</scope>
    <source>
        <strain evidence="17">VKM Ac-2761</strain>
    </source>
</reference>
<dbReference type="InterPro" id="IPR050428">
    <property type="entry name" value="TCS_sensor_his_kinase"/>
</dbReference>
<evidence type="ECO:0000313" key="15">
    <source>
        <dbReference type="EMBL" id="QHC54414.1"/>
    </source>
</evidence>
<dbReference type="SMART" id="SM00388">
    <property type="entry name" value="HisKA"/>
    <property type="match status" value="1"/>
</dbReference>
<dbReference type="SMART" id="SM00387">
    <property type="entry name" value="HATPase_c"/>
    <property type="match status" value="1"/>
</dbReference>
<keyword evidence="7" id="KW-0418">Kinase</keyword>
<evidence type="ECO:0000313" key="17">
    <source>
        <dbReference type="Proteomes" id="UP000465031"/>
    </source>
</evidence>
<evidence type="ECO:0000256" key="3">
    <source>
        <dbReference type="ARBA" id="ARBA00012438"/>
    </source>
</evidence>
<evidence type="ECO:0000256" key="8">
    <source>
        <dbReference type="ARBA" id="ARBA00022989"/>
    </source>
</evidence>
<dbReference type="InterPro" id="IPR003660">
    <property type="entry name" value="HAMP_dom"/>
</dbReference>
<dbReference type="Pfam" id="PF02518">
    <property type="entry name" value="HATPase_c"/>
    <property type="match status" value="1"/>
</dbReference>
<dbReference type="Gene3D" id="6.10.340.10">
    <property type="match status" value="1"/>
</dbReference>
<dbReference type="EC" id="2.7.13.3" evidence="3"/>
<evidence type="ECO:0000256" key="1">
    <source>
        <dbReference type="ARBA" id="ARBA00000085"/>
    </source>
</evidence>
<dbReference type="CDD" id="cd00082">
    <property type="entry name" value="HisKA"/>
    <property type="match status" value="1"/>
</dbReference>
<dbReference type="SUPFAM" id="SSF55874">
    <property type="entry name" value="ATPase domain of HSP90 chaperone/DNA topoisomerase II/histidine kinase"/>
    <property type="match status" value="1"/>
</dbReference>
<evidence type="ECO:0000256" key="2">
    <source>
        <dbReference type="ARBA" id="ARBA00004236"/>
    </source>
</evidence>
<reference evidence="14 16" key="1">
    <citation type="submission" date="2015-08" db="EMBL/GenBank/DDBJ databases">
        <title>Draft Genome Sequence of Rathayibacter sp. Strain VKM Ac-2596 Isolated from Leaf Gall Induced by Plant-Parasitic Nematodes.</title>
        <authorList>
            <person name="Vasilenko O.V."/>
            <person name="Starodumova I.P."/>
            <person name="Tarlachkov S.V."/>
            <person name="Dorofeeva L.V."/>
            <person name="Evtushenko L.I."/>
        </authorList>
    </citation>
    <scope>NUCLEOTIDE SEQUENCE [LARGE SCALE GENOMIC DNA]</scope>
    <source>
        <strain evidence="14 16">VKM Ac-2596</strain>
    </source>
</reference>
<dbReference type="InterPro" id="IPR036890">
    <property type="entry name" value="HATPase_C_sf"/>
</dbReference>
<accession>A0A162J0F2</accession>
<name>A0A162J0F2_9MICO</name>
<dbReference type="CDD" id="cd00075">
    <property type="entry name" value="HATPase"/>
    <property type="match status" value="1"/>
</dbReference>
<dbReference type="SUPFAM" id="SSF47384">
    <property type="entry name" value="Homodimeric domain of signal transducing histidine kinase"/>
    <property type="match status" value="1"/>
</dbReference>
<dbReference type="GO" id="GO:0000155">
    <property type="term" value="F:phosphorelay sensor kinase activity"/>
    <property type="evidence" value="ECO:0007669"/>
    <property type="project" value="InterPro"/>
</dbReference>
<evidence type="ECO:0000313" key="14">
    <source>
        <dbReference type="EMBL" id="KZX20397.1"/>
    </source>
</evidence>
<sequence length="460" mass="49193">MRRRLVASYLLIVALALIAFTVPVAVNLDQQLREGQREIALREARTIAVLLAPASEADPASSSGARPAVERLREEVERQTQGRVELIGADLRPALGREVASAGDSDFAAALAGEERARIVPDSVLGERGLRVTVPAMTEQGATVGAVRLTLPTAPVDEQLRGVWLFRLGAGAVVLLLSGLAGAVVATSLLRPLRLLDAMAGRMSRGDFQVRLDPAEVGPPETRRLAETLNDGAHRIDRLLSAQQAFAADASHQLRTPLTALRLSLDTLRDRLEDRADRVTVDRALGEAGRLSRLVSDLLVLAQSQASTRPRETVDATAVLEARWSFWQASAEEAGVRLELDPAPERPVLATPGHLEQAVDNLIDNALRASAGGGRVALRSRSEEHRVVLEIVDDGPGLSAEERERAFDRFWSTAPGGSGLGLAIARQLVEHDNGGIELVDTPGGGLTARLVLRRPPVADG</sequence>
<dbReference type="Proteomes" id="UP000465031">
    <property type="component" value="Chromosome"/>
</dbReference>
<evidence type="ECO:0000259" key="12">
    <source>
        <dbReference type="PROSITE" id="PS50109"/>
    </source>
</evidence>
<keyword evidence="9" id="KW-0902">Two-component regulatory system</keyword>
<dbReference type="InterPro" id="IPR003594">
    <property type="entry name" value="HATPase_dom"/>
</dbReference>
<dbReference type="PANTHER" id="PTHR45436:SF5">
    <property type="entry name" value="SENSOR HISTIDINE KINASE TRCS"/>
    <property type="match status" value="1"/>
</dbReference>
<evidence type="ECO:0000259" key="13">
    <source>
        <dbReference type="PROSITE" id="PS50885"/>
    </source>
</evidence>
<dbReference type="Proteomes" id="UP000076717">
    <property type="component" value="Unassembled WGS sequence"/>
</dbReference>
<dbReference type="InterPro" id="IPR004358">
    <property type="entry name" value="Sig_transdc_His_kin-like_C"/>
</dbReference>
<keyword evidence="8 11" id="KW-1133">Transmembrane helix</keyword>
<dbReference type="EMBL" id="LIIN01000102">
    <property type="protein sequence ID" value="KZX20397.1"/>
    <property type="molecule type" value="Genomic_DNA"/>
</dbReference>
<feature type="transmembrane region" description="Helical" evidence="11">
    <location>
        <begin position="164"/>
        <end position="190"/>
    </location>
</feature>
<dbReference type="RefSeq" id="WP_068212240.1">
    <property type="nucleotide sequence ID" value="NZ_CP047186.1"/>
</dbReference>
<dbReference type="GO" id="GO:0005886">
    <property type="term" value="C:plasma membrane"/>
    <property type="evidence" value="ECO:0007669"/>
    <property type="project" value="UniProtKB-SubCell"/>
</dbReference>
<keyword evidence="5 14" id="KW-0808">Transferase</keyword>
<dbReference type="PRINTS" id="PR00344">
    <property type="entry name" value="BCTRLSENSOR"/>
</dbReference>
<keyword evidence="10 11" id="KW-0472">Membrane</keyword>
<feature type="domain" description="Histidine kinase" evidence="12">
    <location>
        <begin position="249"/>
        <end position="456"/>
    </location>
</feature>
<evidence type="ECO:0000256" key="7">
    <source>
        <dbReference type="ARBA" id="ARBA00022777"/>
    </source>
</evidence>
<dbReference type="PATRIC" id="fig|1671680.3.peg.2654"/>
<comment type="catalytic activity">
    <reaction evidence="1">
        <text>ATP + protein L-histidine = ADP + protein N-phospho-L-histidine.</text>
        <dbReference type="EC" id="2.7.13.3"/>
    </reaction>
</comment>
<keyword evidence="16" id="KW-1185">Reference proteome</keyword>
<organism evidence="14 16">
    <name type="scientific">Rathayibacter tanaceti</name>
    <dbReference type="NCBI Taxonomy" id="1671680"/>
    <lineage>
        <taxon>Bacteria</taxon>
        <taxon>Bacillati</taxon>
        <taxon>Actinomycetota</taxon>
        <taxon>Actinomycetes</taxon>
        <taxon>Micrococcales</taxon>
        <taxon>Microbacteriaceae</taxon>
        <taxon>Rathayibacter</taxon>
    </lineage>
</organism>
<proteinExistence type="predicted"/>
<evidence type="ECO:0000256" key="10">
    <source>
        <dbReference type="ARBA" id="ARBA00023136"/>
    </source>
</evidence>
<evidence type="ECO:0000256" key="11">
    <source>
        <dbReference type="SAM" id="Phobius"/>
    </source>
</evidence>
<dbReference type="AlphaFoldDB" id="A0A162J0F2"/>
<dbReference type="Gene3D" id="1.10.287.130">
    <property type="match status" value="1"/>
</dbReference>
<keyword evidence="6 11" id="KW-0812">Transmembrane</keyword>
<dbReference type="Pfam" id="PF00672">
    <property type="entry name" value="HAMP"/>
    <property type="match status" value="1"/>
</dbReference>
<dbReference type="PROSITE" id="PS50109">
    <property type="entry name" value="HIS_KIN"/>
    <property type="match status" value="1"/>
</dbReference>
<dbReference type="Pfam" id="PF00512">
    <property type="entry name" value="HisKA"/>
    <property type="match status" value="1"/>
</dbReference>
<evidence type="ECO:0000256" key="9">
    <source>
        <dbReference type="ARBA" id="ARBA00023012"/>
    </source>
</evidence>
<dbReference type="KEGG" id="rte:GSU10_01205"/>
<dbReference type="CDD" id="cd06225">
    <property type="entry name" value="HAMP"/>
    <property type="match status" value="1"/>
</dbReference>
<feature type="domain" description="HAMP" evidence="13">
    <location>
        <begin position="187"/>
        <end position="241"/>
    </location>
</feature>
<dbReference type="EMBL" id="CP047186">
    <property type="protein sequence ID" value="QHC54414.1"/>
    <property type="molecule type" value="Genomic_DNA"/>
</dbReference>
<reference evidence="15" key="2">
    <citation type="submission" date="2019-12" db="EMBL/GenBank/DDBJ databases">
        <title>Complete and Draft Genome Sequences of New Strains and Members of Some Known Species of the Genus Rathayibacter isolated from Plants.</title>
        <authorList>
            <person name="Tarlachkov S.V."/>
            <person name="Starodumova I.P."/>
            <person name="Dorofeeva L.V."/>
            <person name="Prisyazhnaya N.V."/>
            <person name="Leyn S.A."/>
            <person name="Zlamal J.E."/>
            <person name="Elane M.L."/>
            <person name="Osterman A.L."/>
            <person name="Nadler S.A."/>
            <person name="Subbotin S.A."/>
            <person name="Evtushenko L.I."/>
        </authorList>
    </citation>
    <scope>NUCLEOTIDE SEQUENCE</scope>
    <source>
        <strain evidence="15">VKM Ac-2761</strain>
    </source>
</reference>
<keyword evidence="4" id="KW-0597">Phosphoprotein</keyword>
<dbReference type="OrthoDB" id="9786919at2"/>
<evidence type="ECO:0000313" key="16">
    <source>
        <dbReference type="Proteomes" id="UP000076717"/>
    </source>
</evidence>
<evidence type="ECO:0000256" key="4">
    <source>
        <dbReference type="ARBA" id="ARBA00022553"/>
    </source>
</evidence>
<dbReference type="Gene3D" id="3.30.565.10">
    <property type="entry name" value="Histidine kinase-like ATPase, C-terminal domain"/>
    <property type="match status" value="1"/>
</dbReference>
<dbReference type="PROSITE" id="PS50885">
    <property type="entry name" value="HAMP"/>
    <property type="match status" value="1"/>
</dbReference>
<gene>
    <name evidence="14" type="primary">cpxA</name>
    <name evidence="14" type="ORF">ACH61_02477</name>
    <name evidence="15" type="ORF">GSU10_01205</name>
</gene>
<dbReference type="SMART" id="SM00304">
    <property type="entry name" value="HAMP"/>
    <property type="match status" value="1"/>
</dbReference>